<evidence type="ECO:0000256" key="2">
    <source>
        <dbReference type="ARBA" id="ARBA00022679"/>
    </source>
</evidence>
<comment type="catalytic activity">
    <reaction evidence="7">
        <text>L-cysteinyl-[protein] + hexadecanoyl-CoA = S-hexadecanoyl-L-cysteinyl-[protein] + CoA</text>
        <dbReference type="Rhea" id="RHEA:36683"/>
        <dbReference type="Rhea" id="RHEA-COMP:10131"/>
        <dbReference type="Rhea" id="RHEA-COMP:11032"/>
        <dbReference type="ChEBI" id="CHEBI:29950"/>
        <dbReference type="ChEBI" id="CHEBI:57287"/>
        <dbReference type="ChEBI" id="CHEBI:57379"/>
        <dbReference type="ChEBI" id="CHEBI:74151"/>
        <dbReference type="EC" id="2.3.1.225"/>
    </reaction>
</comment>
<keyword evidence="6 7" id="KW-0012">Acyltransferase</keyword>
<evidence type="ECO:0000256" key="6">
    <source>
        <dbReference type="ARBA" id="ARBA00023315"/>
    </source>
</evidence>
<dbReference type="PANTHER" id="PTHR22883">
    <property type="entry name" value="ZINC FINGER DHHC DOMAIN CONTAINING PROTEIN"/>
    <property type="match status" value="1"/>
</dbReference>
<feature type="domain" description="Palmitoyltransferase DHHC" evidence="8">
    <location>
        <begin position="133"/>
        <end position="199"/>
    </location>
</feature>
<keyword evidence="3 7" id="KW-0812">Transmembrane</keyword>
<keyword evidence="10" id="KW-1185">Reference proteome</keyword>
<name>A0ABR1GBK1_AURAN</name>
<evidence type="ECO:0000256" key="7">
    <source>
        <dbReference type="RuleBase" id="RU079119"/>
    </source>
</evidence>
<dbReference type="EC" id="2.3.1.225" evidence="7"/>
<dbReference type="InterPro" id="IPR001594">
    <property type="entry name" value="Palmitoyltrfase_DHHC"/>
</dbReference>
<keyword evidence="4 7" id="KW-1133">Transmembrane helix</keyword>
<organism evidence="9 10">
    <name type="scientific">Aureococcus anophagefferens</name>
    <name type="common">Harmful bloom alga</name>
    <dbReference type="NCBI Taxonomy" id="44056"/>
    <lineage>
        <taxon>Eukaryota</taxon>
        <taxon>Sar</taxon>
        <taxon>Stramenopiles</taxon>
        <taxon>Ochrophyta</taxon>
        <taxon>Pelagophyceae</taxon>
        <taxon>Pelagomonadales</taxon>
        <taxon>Pelagomonadaceae</taxon>
        <taxon>Aureococcus</taxon>
    </lineage>
</organism>
<protein>
    <recommendedName>
        <fullName evidence="7">Palmitoyltransferase</fullName>
        <ecNumber evidence="7">2.3.1.225</ecNumber>
    </recommendedName>
</protein>
<dbReference type="PROSITE" id="PS50216">
    <property type="entry name" value="DHHC"/>
    <property type="match status" value="1"/>
</dbReference>
<feature type="transmembrane region" description="Helical" evidence="7">
    <location>
        <begin position="88"/>
        <end position="109"/>
    </location>
</feature>
<comment type="domain">
    <text evidence="7">The DHHC domain is required for palmitoyltransferase activity.</text>
</comment>
<feature type="transmembrane region" description="Helical" evidence="7">
    <location>
        <begin position="179"/>
        <end position="200"/>
    </location>
</feature>
<evidence type="ECO:0000313" key="10">
    <source>
        <dbReference type="Proteomes" id="UP001363151"/>
    </source>
</evidence>
<keyword evidence="2 7" id="KW-0808">Transferase</keyword>
<evidence type="ECO:0000259" key="8">
    <source>
        <dbReference type="Pfam" id="PF01529"/>
    </source>
</evidence>
<evidence type="ECO:0000256" key="1">
    <source>
        <dbReference type="ARBA" id="ARBA00004141"/>
    </source>
</evidence>
<comment type="similarity">
    <text evidence="7">Belongs to the DHHC palmitoyltransferase family.</text>
</comment>
<dbReference type="Proteomes" id="UP001363151">
    <property type="component" value="Unassembled WGS sequence"/>
</dbReference>
<accession>A0ABR1GBK1</accession>
<sequence>MSVVPAETDGNAARLEALDPNNLLFTDTFHCCARVGNHRLLCGRKEQDLPWAWSVGPHRCGCVSSYVLIVVTYGLFLGVVAVRMHVAVVAGGALGCLGLLSVFSSVACADPGIVYRRAAAARTTDDGEPYFNRCEICDVDRPKGARHCYDCGVCVMDLDHHCPLIGKCVGAKTIDRFQLTLIAVTVNLALVSILSIAMILGGG</sequence>
<keyword evidence="5 7" id="KW-0472">Membrane</keyword>
<feature type="transmembrane region" description="Helical" evidence="7">
    <location>
        <begin position="63"/>
        <end position="82"/>
    </location>
</feature>
<evidence type="ECO:0000256" key="4">
    <source>
        <dbReference type="ARBA" id="ARBA00022989"/>
    </source>
</evidence>
<reference evidence="9 10" key="1">
    <citation type="submission" date="2024-03" db="EMBL/GenBank/DDBJ databases">
        <title>Aureococcus anophagefferens CCMP1851 and Kratosvirus quantuckense: Draft genome of a second virus-susceptible host strain in the model system.</title>
        <authorList>
            <person name="Chase E."/>
            <person name="Truchon A.R."/>
            <person name="Schepens W."/>
            <person name="Wilhelm S.W."/>
        </authorList>
    </citation>
    <scope>NUCLEOTIDE SEQUENCE [LARGE SCALE GENOMIC DNA]</scope>
    <source>
        <strain evidence="9 10">CCMP1851</strain>
    </source>
</reference>
<proteinExistence type="inferred from homology"/>
<dbReference type="InterPro" id="IPR039859">
    <property type="entry name" value="PFA4/ZDH16/20/ERF2-like"/>
</dbReference>
<evidence type="ECO:0000313" key="9">
    <source>
        <dbReference type="EMBL" id="KAK7253228.1"/>
    </source>
</evidence>
<comment type="subcellular location">
    <subcellularLocation>
        <location evidence="1">Membrane</location>
        <topology evidence="1">Multi-pass membrane protein</topology>
    </subcellularLocation>
</comment>
<evidence type="ECO:0000256" key="5">
    <source>
        <dbReference type="ARBA" id="ARBA00023136"/>
    </source>
</evidence>
<dbReference type="EMBL" id="JBBJCI010000035">
    <property type="protein sequence ID" value="KAK7253228.1"/>
    <property type="molecule type" value="Genomic_DNA"/>
</dbReference>
<evidence type="ECO:0000256" key="3">
    <source>
        <dbReference type="ARBA" id="ARBA00022692"/>
    </source>
</evidence>
<comment type="caution">
    <text evidence="9">The sequence shown here is derived from an EMBL/GenBank/DDBJ whole genome shotgun (WGS) entry which is preliminary data.</text>
</comment>
<gene>
    <name evidence="9" type="ORF">SO694_00001044</name>
</gene>
<dbReference type="Pfam" id="PF01529">
    <property type="entry name" value="DHHC"/>
    <property type="match status" value="1"/>
</dbReference>